<organism evidence="1 2">
    <name type="scientific">Genlisea aurea</name>
    <dbReference type="NCBI Taxonomy" id="192259"/>
    <lineage>
        <taxon>Eukaryota</taxon>
        <taxon>Viridiplantae</taxon>
        <taxon>Streptophyta</taxon>
        <taxon>Embryophyta</taxon>
        <taxon>Tracheophyta</taxon>
        <taxon>Spermatophyta</taxon>
        <taxon>Magnoliopsida</taxon>
        <taxon>eudicotyledons</taxon>
        <taxon>Gunneridae</taxon>
        <taxon>Pentapetalae</taxon>
        <taxon>asterids</taxon>
        <taxon>lamiids</taxon>
        <taxon>Lamiales</taxon>
        <taxon>Lentibulariaceae</taxon>
        <taxon>Genlisea</taxon>
    </lineage>
</organism>
<evidence type="ECO:0000313" key="1">
    <source>
        <dbReference type="EMBL" id="EPS61787.1"/>
    </source>
</evidence>
<dbReference type="PANTHER" id="PTHR33785:SF2">
    <property type="entry name" value="DUF1685 DOMAIN-CONTAINING PROTEIN"/>
    <property type="match status" value="1"/>
</dbReference>
<feature type="non-terminal residue" evidence="1">
    <location>
        <position position="1"/>
    </location>
</feature>
<proteinExistence type="predicted"/>
<evidence type="ECO:0000313" key="2">
    <source>
        <dbReference type="Proteomes" id="UP000015453"/>
    </source>
</evidence>
<comment type="caution">
    <text evidence="1">The sequence shown here is derived from an EMBL/GenBank/DDBJ whole genome shotgun (WGS) entry which is preliminary data.</text>
</comment>
<sequence>LPILPPVPKSKSSAELEMEELKGFMDLGFEFRRENLSDRLILLIPGLRRLADEDPEIEEETEITERPYLSESWVWGSQDLKWRLKLWARTVASSL</sequence>
<dbReference type="EMBL" id="AUSU01006591">
    <property type="protein sequence ID" value="EPS61787.1"/>
    <property type="molecule type" value="Genomic_DNA"/>
</dbReference>
<name>S8DPR1_9LAMI</name>
<gene>
    <name evidence="1" type="ORF">M569_13011</name>
</gene>
<accession>S8DPR1</accession>
<keyword evidence="2" id="KW-1185">Reference proteome</keyword>
<protein>
    <submittedName>
        <fullName evidence="1">Uncharacterized protein</fullName>
    </submittedName>
</protein>
<dbReference type="OrthoDB" id="1918258at2759"/>
<dbReference type="AlphaFoldDB" id="S8DPR1"/>
<dbReference type="Proteomes" id="UP000015453">
    <property type="component" value="Unassembled WGS sequence"/>
</dbReference>
<feature type="non-terminal residue" evidence="1">
    <location>
        <position position="95"/>
    </location>
</feature>
<reference evidence="1 2" key="1">
    <citation type="journal article" date="2013" name="BMC Genomics">
        <title>The miniature genome of a carnivorous plant Genlisea aurea contains a low number of genes and short non-coding sequences.</title>
        <authorList>
            <person name="Leushkin E.V."/>
            <person name="Sutormin R.A."/>
            <person name="Nabieva E.R."/>
            <person name="Penin A.A."/>
            <person name="Kondrashov A.S."/>
            <person name="Logacheva M.D."/>
        </authorList>
    </citation>
    <scope>NUCLEOTIDE SEQUENCE [LARGE SCALE GENOMIC DNA]</scope>
</reference>
<dbReference type="PANTHER" id="PTHR33785">
    <property type="entry name" value="OS06G0550800 PROTEIN"/>
    <property type="match status" value="1"/>
</dbReference>